<evidence type="ECO:0000256" key="1">
    <source>
        <dbReference type="ARBA" id="ARBA00008324"/>
    </source>
</evidence>
<dbReference type="PANTHER" id="PTHR21660:SF1">
    <property type="entry name" value="ACYL-COENZYME A THIOESTERASE 13"/>
    <property type="match status" value="1"/>
</dbReference>
<sequence>MQEKTTKIIEGIKAVIGKEEQLSPSPFMNWLKPVAVAAEYGSLTFEYKIREEMTNPMGHLHGGVIAGIIDDIMGATVYSLEKSSYFVTVNLSVDYFAPAVLGDVIHATTKVVKEGKTVINVGCELWLPAKKRLLAKASSNLMRLH</sequence>
<evidence type="ECO:0000313" key="4">
    <source>
        <dbReference type="EMBL" id="VAW27837.1"/>
    </source>
</evidence>
<dbReference type="EMBL" id="UOET01000164">
    <property type="protein sequence ID" value="VAW27837.1"/>
    <property type="molecule type" value="Genomic_DNA"/>
</dbReference>
<dbReference type="SUPFAM" id="SSF54637">
    <property type="entry name" value="Thioesterase/thiol ester dehydrase-isomerase"/>
    <property type="match status" value="1"/>
</dbReference>
<evidence type="ECO:0000256" key="2">
    <source>
        <dbReference type="ARBA" id="ARBA00022801"/>
    </source>
</evidence>
<dbReference type="CDD" id="cd03443">
    <property type="entry name" value="PaaI_thioesterase"/>
    <property type="match status" value="1"/>
</dbReference>
<dbReference type="GO" id="GO:0047617">
    <property type="term" value="F:fatty acyl-CoA hydrolase activity"/>
    <property type="evidence" value="ECO:0007669"/>
    <property type="project" value="InterPro"/>
</dbReference>
<feature type="domain" description="Thioesterase" evidence="3">
    <location>
        <begin position="57"/>
        <end position="126"/>
    </location>
</feature>
<dbReference type="AlphaFoldDB" id="A0A3B0URI9"/>
<dbReference type="InterPro" id="IPR029069">
    <property type="entry name" value="HotDog_dom_sf"/>
</dbReference>
<proteinExistence type="inferred from homology"/>
<evidence type="ECO:0000259" key="3">
    <source>
        <dbReference type="Pfam" id="PF03061"/>
    </source>
</evidence>
<gene>
    <name evidence="4" type="ORF">MNBD_BACTEROID07-1748</name>
</gene>
<keyword evidence="2" id="KW-0378">Hydrolase</keyword>
<name>A0A3B0URI9_9ZZZZ</name>
<dbReference type="InterPro" id="IPR003736">
    <property type="entry name" value="PAAI_dom"/>
</dbReference>
<organism evidence="4">
    <name type="scientific">hydrothermal vent metagenome</name>
    <dbReference type="NCBI Taxonomy" id="652676"/>
    <lineage>
        <taxon>unclassified sequences</taxon>
        <taxon>metagenomes</taxon>
        <taxon>ecological metagenomes</taxon>
    </lineage>
</organism>
<dbReference type="PANTHER" id="PTHR21660">
    <property type="entry name" value="THIOESTERASE SUPERFAMILY MEMBER-RELATED"/>
    <property type="match status" value="1"/>
</dbReference>
<dbReference type="InterPro" id="IPR039298">
    <property type="entry name" value="ACOT13"/>
</dbReference>
<comment type="similarity">
    <text evidence="1">Belongs to the thioesterase PaaI family.</text>
</comment>
<reference evidence="4" key="1">
    <citation type="submission" date="2018-06" db="EMBL/GenBank/DDBJ databases">
        <authorList>
            <person name="Zhirakovskaya E."/>
        </authorList>
    </citation>
    <scope>NUCLEOTIDE SEQUENCE</scope>
</reference>
<dbReference type="NCBIfam" id="TIGR00369">
    <property type="entry name" value="unchar_dom_1"/>
    <property type="match status" value="1"/>
</dbReference>
<dbReference type="Gene3D" id="3.10.129.10">
    <property type="entry name" value="Hotdog Thioesterase"/>
    <property type="match status" value="1"/>
</dbReference>
<dbReference type="InterPro" id="IPR006683">
    <property type="entry name" value="Thioestr_dom"/>
</dbReference>
<accession>A0A3B0URI9</accession>
<dbReference type="Pfam" id="PF03061">
    <property type="entry name" value="4HBT"/>
    <property type="match status" value="1"/>
</dbReference>
<protein>
    <recommendedName>
        <fullName evidence="3">Thioesterase domain-containing protein</fullName>
    </recommendedName>
</protein>